<keyword evidence="2" id="KW-1185">Reference proteome</keyword>
<feature type="non-terminal residue" evidence="1">
    <location>
        <position position="331"/>
    </location>
</feature>
<gene>
    <name evidence="1" type="ORF">PEVE_00042762</name>
</gene>
<evidence type="ECO:0008006" key="3">
    <source>
        <dbReference type="Google" id="ProtNLM"/>
    </source>
</evidence>
<dbReference type="SUPFAM" id="SSF53649">
    <property type="entry name" value="Alkaline phosphatase-like"/>
    <property type="match status" value="1"/>
</dbReference>
<dbReference type="PANTHER" id="PTHR10151:SF120">
    <property type="entry name" value="BIS(5'-ADENOSYL)-TRIPHOSPHATASE"/>
    <property type="match status" value="1"/>
</dbReference>
<name>A0ABN8LMS7_9CNID</name>
<proteinExistence type="predicted"/>
<organism evidence="1 2">
    <name type="scientific">Porites evermanni</name>
    <dbReference type="NCBI Taxonomy" id="104178"/>
    <lineage>
        <taxon>Eukaryota</taxon>
        <taxon>Metazoa</taxon>
        <taxon>Cnidaria</taxon>
        <taxon>Anthozoa</taxon>
        <taxon>Hexacorallia</taxon>
        <taxon>Scleractinia</taxon>
        <taxon>Fungiina</taxon>
        <taxon>Poritidae</taxon>
        <taxon>Porites</taxon>
    </lineage>
</organism>
<dbReference type="CDD" id="cd16018">
    <property type="entry name" value="Enpp"/>
    <property type="match status" value="1"/>
</dbReference>
<reference evidence="1 2" key="1">
    <citation type="submission" date="2022-05" db="EMBL/GenBank/DDBJ databases">
        <authorList>
            <consortium name="Genoscope - CEA"/>
            <person name="William W."/>
        </authorList>
    </citation>
    <scope>NUCLEOTIDE SEQUENCE [LARGE SCALE GENOMIC DNA]</scope>
</reference>
<dbReference type="PANTHER" id="PTHR10151">
    <property type="entry name" value="ECTONUCLEOTIDE PYROPHOSPHATASE/PHOSPHODIESTERASE"/>
    <property type="match status" value="1"/>
</dbReference>
<accession>A0ABN8LMS7</accession>
<dbReference type="EMBL" id="CALNXI010000085">
    <property type="protein sequence ID" value="CAH3018349.1"/>
    <property type="molecule type" value="Genomic_DNA"/>
</dbReference>
<dbReference type="InterPro" id="IPR017850">
    <property type="entry name" value="Alkaline_phosphatase_core_sf"/>
</dbReference>
<dbReference type="Pfam" id="PF01663">
    <property type="entry name" value="Phosphodiest"/>
    <property type="match status" value="2"/>
</dbReference>
<feature type="non-terminal residue" evidence="1">
    <location>
        <position position="1"/>
    </location>
</feature>
<comment type="caution">
    <text evidence="1">The sequence shown here is derived from an EMBL/GenBank/DDBJ whole genome shotgun (WGS) entry which is preliminary data.</text>
</comment>
<dbReference type="InterPro" id="IPR002591">
    <property type="entry name" value="Phosphodiest/P_Trfase"/>
</dbReference>
<dbReference type="Gene3D" id="3.40.720.10">
    <property type="entry name" value="Alkaline Phosphatase, subunit A"/>
    <property type="match status" value="2"/>
</dbReference>
<evidence type="ECO:0000313" key="2">
    <source>
        <dbReference type="Proteomes" id="UP001159427"/>
    </source>
</evidence>
<protein>
    <recommendedName>
        <fullName evidence="3">AP3A hydrolase</fullName>
    </recommendedName>
</protein>
<sequence>TVILVSFDGFRWDYLHMNRTNTANFDSIIQEGVRAEYVQNVFPTVTFPNHYTIMTGQYAESHGIISNSMYDPVLNENFSMDTNDSKWWNTFSEPLWITNQNQGHKSGMCYWPGSIHQMRLATAVDQEIRKDDKITGYLLEQLRKEKLLDEVNLIITADHGTGAYNTSTIINFTDYLTPDSTSWTGGGTYFFLYADNVTRAYNKLKELQKLQPHFSVFHKEEVPDDLHVKHSNRVPEIVVIMDEHWIADISKAHNTTVSEPVVTKGAHGWVPSIPSMHPFFIARGPAFKVGHKFDHINMVDIYPLICHLLGIRPAPNNGSLDRIAHLLKSTP</sequence>
<dbReference type="Proteomes" id="UP001159427">
    <property type="component" value="Unassembled WGS sequence"/>
</dbReference>
<evidence type="ECO:0000313" key="1">
    <source>
        <dbReference type="EMBL" id="CAH3018349.1"/>
    </source>
</evidence>